<evidence type="ECO:0000256" key="1">
    <source>
        <dbReference type="ARBA" id="ARBA00022679"/>
    </source>
</evidence>
<evidence type="ECO:0000256" key="5">
    <source>
        <dbReference type="ARBA" id="ARBA00022801"/>
    </source>
</evidence>
<evidence type="ECO:0000256" key="2">
    <source>
        <dbReference type="ARBA" id="ARBA00022695"/>
    </source>
</evidence>
<gene>
    <name evidence="9" type="ORF">PAHAL_4G223900</name>
</gene>
<accession>A0A2T8JDM2</accession>
<dbReference type="InterPro" id="IPR050951">
    <property type="entry name" value="Retrovirus_Pol_polyprotein"/>
</dbReference>
<dbReference type="PANTHER" id="PTHR37984:SF5">
    <property type="entry name" value="PROTEIN NYNRIN-LIKE"/>
    <property type="match status" value="1"/>
</dbReference>
<protein>
    <recommendedName>
        <fullName evidence="10">Integrase zinc-binding domain-containing protein</fullName>
    </recommendedName>
</protein>
<dbReference type="Gramene" id="PVH48030">
    <property type="protein sequence ID" value="PVH48030"/>
    <property type="gene ID" value="PAHAL_4G223900"/>
</dbReference>
<dbReference type="GO" id="GO:0003964">
    <property type="term" value="F:RNA-directed DNA polymerase activity"/>
    <property type="evidence" value="ECO:0007669"/>
    <property type="project" value="UniProtKB-KW"/>
</dbReference>
<dbReference type="GO" id="GO:0016787">
    <property type="term" value="F:hydrolase activity"/>
    <property type="evidence" value="ECO:0007669"/>
    <property type="project" value="UniProtKB-KW"/>
</dbReference>
<keyword evidence="1" id="KW-0808">Transferase</keyword>
<feature type="domain" description="Integrase zinc-binding" evidence="8">
    <location>
        <begin position="164"/>
        <end position="219"/>
    </location>
</feature>
<evidence type="ECO:0000256" key="6">
    <source>
        <dbReference type="ARBA" id="ARBA00022918"/>
    </source>
</evidence>
<feature type="domain" description="Reverse transcriptase RNase H-like" evidence="7">
    <location>
        <begin position="5"/>
        <end position="79"/>
    </location>
</feature>
<dbReference type="Proteomes" id="UP000243499">
    <property type="component" value="Chromosome 4"/>
</dbReference>
<dbReference type="Gene3D" id="1.10.340.70">
    <property type="match status" value="1"/>
</dbReference>
<dbReference type="Pfam" id="PF17917">
    <property type="entry name" value="RT_RNaseH"/>
    <property type="match status" value="1"/>
</dbReference>
<evidence type="ECO:0000313" key="9">
    <source>
        <dbReference type="EMBL" id="PVH48030.1"/>
    </source>
</evidence>
<evidence type="ECO:0000259" key="7">
    <source>
        <dbReference type="Pfam" id="PF17917"/>
    </source>
</evidence>
<evidence type="ECO:0000256" key="4">
    <source>
        <dbReference type="ARBA" id="ARBA00022759"/>
    </source>
</evidence>
<dbReference type="CDD" id="cd09274">
    <property type="entry name" value="RNase_HI_RT_Ty3"/>
    <property type="match status" value="1"/>
</dbReference>
<keyword evidence="3" id="KW-0540">Nuclease</keyword>
<evidence type="ECO:0008006" key="10">
    <source>
        <dbReference type="Google" id="ProtNLM"/>
    </source>
</evidence>
<keyword evidence="2" id="KW-0548">Nucleotidyltransferase</keyword>
<evidence type="ECO:0000259" key="8">
    <source>
        <dbReference type="Pfam" id="PF17921"/>
    </source>
</evidence>
<reference evidence="9" key="1">
    <citation type="submission" date="2018-04" db="EMBL/GenBank/DDBJ databases">
        <title>WGS assembly of Panicum hallii.</title>
        <authorList>
            <person name="Lovell J."/>
            <person name="Jenkins J."/>
            <person name="Lowry D."/>
            <person name="Mamidi S."/>
            <person name="Sreedasyam A."/>
            <person name="Weng X."/>
            <person name="Barry K."/>
            <person name="Bonette J."/>
            <person name="Campitelli B."/>
            <person name="Daum C."/>
            <person name="Gordon S."/>
            <person name="Gould B."/>
            <person name="Lipzen A."/>
            <person name="Macqueen A."/>
            <person name="Palacio-Mejia J."/>
            <person name="Plott C."/>
            <person name="Shakirov E."/>
            <person name="Shu S."/>
            <person name="Yoshinaga Y."/>
            <person name="Zane M."/>
            <person name="Rokhsar D."/>
            <person name="Grimwood J."/>
            <person name="Schmutz J."/>
            <person name="Juenger T."/>
        </authorList>
    </citation>
    <scope>NUCLEOTIDE SEQUENCE [LARGE SCALE GENOMIC DNA]</scope>
    <source>
        <strain evidence="9">FIL2</strain>
    </source>
</reference>
<dbReference type="SUPFAM" id="SSF56672">
    <property type="entry name" value="DNA/RNA polymerases"/>
    <property type="match status" value="1"/>
</dbReference>
<keyword evidence="4" id="KW-0255">Endonuclease</keyword>
<dbReference type="PANTHER" id="PTHR37984">
    <property type="entry name" value="PROTEIN CBG26694"/>
    <property type="match status" value="1"/>
</dbReference>
<dbReference type="InterPro" id="IPR043502">
    <property type="entry name" value="DNA/RNA_pol_sf"/>
</dbReference>
<dbReference type="EMBL" id="CM008049">
    <property type="protein sequence ID" value="PVH48030.1"/>
    <property type="molecule type" value="Genomic_DNA"/>
</dbReference>
<sequence length="252" mass="28573">MQSGRPISFLSRTLGPKASATSTYEKEAMAILEALNKWKHYFASTSIIIKTDQQSLKYIQDQRLVEGVQHKLLVKLLGYNYRMEYKENKVAYALSRVSHSAHTMAISAVVPVWMEQVSISYEEDNQCSELLAKLTIDPTAVPNYSFHGGIIRNKGKIWIGNTGTLRQQLLDSFHKSALGGHSGERATYKRMKLLFHWPQMQQQVKLYVKNCPICQKNKSENVPYPGLLSPLPVPEMAWSHVSMDFVEGLPKS</sequence>
<keyword evidence="6" id="KW-0695">RNA-directed DNA polymerase</keyword>
<dbReference type="InterPro" id="IPR041588">
    <property type="entry name" value="Integrase_H2C2"/>
</dbReference>
<dbReference type="InterPro" id="IPR041373">
    <property type="entry name" value="RT_RNaseH"/>
</dbReference>
<organism evidence="9">
    <name type="scientific">Panicum hallii</name>
    <dbReference type="NCBI Taxonomy" id="206008"/>
    <lineage>
        <taxon>Eukaryota</taxon>
        <taxon>Viridiplantae</taxon>
        <taxon>Streptophyta</taxon>
        <taxon>Embryophyta</taxon>
        <taxon>Tracheophyta</taxon>
        <taxon>Spermatophyta</taxon>
        <taxon>Magnoliopsida</taxon>
        <taxon>Liliopsida</taxon>
        <taxon>Poales</taxon>
        <taxon>Poaceae</taxon>
        <taxon>PACMAD clade</taxon>
        <taxon>Panicoideae</taxon>
        <taxon>Panicodae</taxon>
        <taxon>Paniceae</taxon>
        <taxon>Panicinae</taxon>
        <taxon>Panicum</taxon>
        <taxon>Panicum sect. Panicum</taxon>
    </lineage>
</organism>
<evidence type="ECO:0000256" key="3">
    <source>
        <dbReference type="ARBA" id="ARBA00022722"/>
    </source>
</evidence>
<proteinExistence type="predicted"/>
<keyword evidence="5" id="KW-0378">Hydrolase</keyword>
<dbReference type="Pfam" id="PF17921">
    <property type="entry name" value="Integrase_H2C2"/>
    <property type="match status" value="1"/>
</dbReference>
<dbReference type="GO" id="GO:0004519">
    <property type="term" value="F:endonuclease activity"/>
    <property type="evidence" value="ECO:0007669"/>
    <property type="project" value="UniProtKB-KW"/>
</dbReference>
<name>A0A2T8JDM2_9POAL</name>
<dbReference type="AlphaFoldDB" id="A0A2T8JDM2"/>